<dbReference type="InterPro" id="IPR051120">
    <property type="entry name" value="ABC_AA/LPS_Transport"/>
</dbReference>
<dbReference type="SUPFAM" id="SSF52540">
    <property type="entry name" value="P-loop containing nucleoside triphosphate hydrolases"/>
    <property type="match status" value="1"/>
</dbReference>
<dbReference type="Proteomes" id="UP000305109">
    <property type="component" value="Unassembled WGS sequence"/>
</dbReference>
<dbReference type="InterPro" id="IPR001851">
    <property type="entry name" value="ABC_transp_permease"/>
</dbReference>
<keyword evidence="5" id="KW-0547">Nucleotide-binding</keyword>
<proteinExistence type="predicted"/>
<protein>
    <submittedName>
        <fullName evidence="11">Branched-chain amino acid ABC transporter ATP-binding protein/permease</fullName>
    </submittedName>
</protein>
<dbReference type="EMBL" id="SUMD01000003">
    <property type="protein sequence ID" value="TJZ79257.1"/>
    <property type="molecule type" value="Genomic_DNA"/>
</dbReference>
<feature type="transmembrane region" description="Helical" evidence="9">
    <location>
        <begin position="12"/>
        <end position="34"/>
    </location>
</feature>
<feature type="transmembrane region" description="Helical" evidence="9">
    <location>
        <begin position="286"/>
        <end position="308"/>
    </location>
</feature>
<keyword evidence="8 9" id="KW-0472">Membrane</keyword>
<dbReference type="GO" id="GO:0005524">
    <property type="term" value="F:ATP binding"/>
    <property type="evidence" value="ECO:0007669"/>
    <property type="project" value="UniProtKB-KW"/>
</dbReference>
<dbReference type="PROSITE" id="PS50893">
    <property type="entry name" value="ABC_TRANSPORTER_2"/>
    <property type="match status" value="1"/>
</dbReference>
<evidence type="ECO:0000256" key="2">
    <source>
        <dbReference type="ARBA" id="ARBA00022448"/>
    </source>
</evidence>
<feature type="transmembrane region" description="Helical" evidence="9">
    <location>
        <begin position="118"/>
        <end position="137"/>
    </location>
</feature>
<sequence length="619" mass="64751">MQIWRSLRAVPSWIYPLALAVLVLFLPALGIDFAMTRQVQLACILALVVSGLSLSLGYAGELALGQAAMYAAGAYTAGLMSIAGHTDIVVQLVVSGLVALAVGIVTGIPGLRLGSWSLAMTSFFLVLLVPDIIAVFGETTGGRGGLTGIEPATLFGHVLDPANNEFYLVVVVVTIGWFAVMRNLVVSRHGIAFRTLKQSPVLASSVGVSVFRMKLLGYAIGALPAGLAGALFANIDMFVSPEAFGFTFATAVLAACILGGAASVYGAVIGAVIIQFGPNQAADFQEYALVFYGGFLIVGGVLLSGGLAKLGKAAMARLDRAAGLTGAHAAEPTTGGPRPAVDPIVGERLVVDGIAKAFGGNQALNNASLAAEPGQVTALIGPNGSGKTTMLNMICGFYKPDSGRILVGDNEVQGKAPDRVARVGVARTFQTPNIPEHVTVLEAVASGRYSTDRVSMFATVLRLPRYRRVRAADLAEAERALEMVGMSHLRDETATALPLGMRRLLEVARCVVAEPRVLLLDEVASGLDENEVERLADLIRDLRDAGATVVLVEHNFRLVLELANRIVVLAQGAVIADGSPAEIEQNPRVLSEYLGVSVEETGARTIADEEAALSTEVKS</sequence>
<dbReference type="Gene3D" id="3.40.50.300">
    <property type="entry name" value="P-loop containing nucleotide triphosphate hydrolases"/>
    <property type="match status" value="1"/>
</dbReference>
<evidence type="ECO:0000256" key="9">
    <source>
        <dbReference type="SAM" id="Phobius"/>
    </source>
</evidence>
<comment type="subcellular location">
    <subcellularLocation>
        <location evidence="1">Cell membrane</location>
        <topology evidence="1">Multi-pass membrane protein</topology>
    </subcellularLocation>
</comment>
<keyword evidence="4 9" id="KW-0812">Transmembrane</keyword>
<keyword evidence="2" id="KW-0813">Transport</keyword>
<dbReference type="InterPro" id="IPR003593">
    <property type="entry name" value="AAA+_ATPase"/>
</dbReference>
<feature type="transmembrane region" description="Helical" evidence="9">
    <location>
        <begin position="215"/>
        <end position="235"/>
    </location>
</feature>
<keyword evidence="7 9" id="KW-1133">Transmembrane helix</keyword>
<comment type="caution">
    <text evidence="11">The sequence shown here is derived from an EMBL/GenBank/DDBJ whole genome shotgun (WGS) entry which is preliminary data.</text>
</comment>
<name>A0ABY2RLU2_9NOCA</name>
<evidence type="ECO:0000313" key="11">
    <source>
        <dbReference type="EMBL" id="TJZ79257.1"/>
    </source>
</evidence>
<evidence type="ECO:0000256" key="7">
    <source>
        <dbReference type="ARBA" id="ARBA00022989"/>
    </source>
</evidence>
<evidence type="ECO:0000256" key="4">
    <source>
        <dbReference type="ARBA" id="ARBA00022692"/>
    </source>
</evidence>
<dbReference type="Pfam" id="PF02653">
    <property type="entry name" value="BPD_transp_2"/>
    <property type="match status" value="1"/>
</dbReference>
<dbReference type="PANTHER" id="PTHR45772">
    <property type="entry name" value="CONSERVED COMPONENT OF ABC TRANSPORTER FOR NATURAL AMINO ACIDS-RELATED"/>
    <property type="match status" value="1"/>
</dbReference>
<organism evidence="11 12">
    <name type="scientific">Rhodococcus oryzae</name>
    <dbReference type="NCBI Taxonomy" id="2571143"/>
    <lineage>
        <taxon>Bacteria</taxon>
        <taxon>Bacillati</taxon>
        <taxon>Actinomycetota</taxon>
        <taxon>Actinomycetes</taxon>
        <taxon>Mycobacteriales</taxon>
        <taxon>Nocardiaceae</taxon>
        <taxon>Rhodococcus</taxon>
    </lineage>
</organism>
<evidence type="ECO:0000256" key="1">
    <source>
        <dbReference type="ARBA" id="ARBA00004651"/>
    </source>
</evidence>
<evidence type="ECO:0000256" key="5">
    <source>
        <dbReference type="ARBA" id="ARBA00022741"/>
    </source>
</evidence>
<evidence type="ECO:0000313" key="12">
    <source>
        <dbReference type="Proteomes" id="UP000305109"/>
    </source>
</evidence>
<feature type="transmembrane region" description="Helical" evidence="9">
    <location>
        <begin position="88"/>
        <end position="111"/>
    </location>
</feature>
<dbReference type="InterPro" id="IPR043428">
    <property type="entry name" value="LivM-like"/>
</dbReference>
<gene>
    <name evidence="11" type="ORF">FCG67_06325</name>
</gene>
<dbReference type="Pfam" id="PF00005">
    <property type="entry name" value="ABC_tran"/>
    <property type="match status" value="1"/>
</dbReference>
<keyword evidence="3" id="KW-1003">Cell membrane</keyword>
<dbReference type="SMART" id="SM00382">
    <property type="entry name" value="AAA"/>
    <property type="match status" value="1"/>
</dbReference>
<feature type="transmembrane region" description="Helical" evidence="9">
    <location>
        <begin position="166"/>
        <end position="185"/>
    </location>
</feature>
<evidence type="ECO:0000256" key="6">
    <source>
        <dbReference type="ARBA" id="ARBA00022840"/>
    </source>
</evidence>
<evidence type="ECO:0000256" key="3">
    <source>
        <dbReference type="ARBA" id="ARBA00022475"/>
    </source>
</evidence>
<reference evidence="11 12" key="1">
    <citation type="submission" date="2019-04" db="EMBL/GenBank/DDBJ databases">
        <title>Rhodococcus oryzae sp. nov., a novel actinomycete isolated from rhizosphere soil of rice (Oryza sativa L.).</title>
        <authorList>
            <person name="Li C."/>
        </authorList>
    </citation>
    <scope>NUCLEOTIDE SEQUENCE [LARGE SCALE GENOMIC DNA]</scope>
    <source>
        <strain evidence="11 12">NEAU-CX67</strain>
    </source>
</reference>
<accession>A0ABY2RLU2</accession>
<dbReference type="CDD" id="cd06581">
    <property type="entry name" value="TM_PBP1_LivM_like"/>
    <property type="match status" value="1"/>
</dbReference>
<dbReference type="InterPro" id="IPR027417">
    <property type="entry name" value="P-loop_NTPase"/>
</dbReference>
<dbReference type="InterPro" id="IPR003439">
    <property type="entry name" value="ABC_transporter-like_ATP-bd"/>
</dbReference>
<evidence type="ECO:0000256" key="8">
    <source>
        <dbReference type="ARBA" id="ARBA00023136"/>
    </source>
</evidence>
<dbReference type="RefSeq" id="WP_136908219.1">
    <property type="nucleotide sequence ID" value="NZ_SUMD01000003.1"/>
</dbReference>
<feature type="transmembrane region" description="Helical" evidence="9">
    <location>
        <begin position="41"/>
        <end position="60"/>
    </location>
</feature>
<keyword evidence="6 11" id="KW-0067">ATP-binding</keyword>
<keyword evidence="12" id="KW-1185">Reference proteome</keyword>
<evidence type="ECO:0000259" key="10">
    <source>
        <dbReference type="PROSITE" id="PS50893"/>
    </source>
</evidence>
<feature type="domain" description="ABC transporter" evidence="10">
    <location>
        <begin position="349"/>
        <end position="596"/>
    </location>
</feature>
<dbReference type="CDD" id="cd03219">
    <property type="entry name" value="ABC_Mj1267_LivG_branched"/>
    <property type="match status" value="1"/>
</dbReference>
<feature type="transmembrane region" description="Helical" evidence="9">
    <location>
        <begin position="247"/>
        <end position="274"/>
    </location>
</feature>